<evidence type="ECO:0000313" key="3">
    <source>
        <dbReference type="Proteomes" id="UP000514713"/>
    </source>
</evidence>
<dbReference type="Pfam" id="PF13701">
    <property type="entry name" value="DDE_Tnp_1_4"/>
    <property type="match status" value="1"/>
</dbReference>
<dbReference type="KEGG" id="ned:HUN01_01595"/>
<dbReference type="RefSeq" id="WP_181927375.1">
    <property type="nucleotide sequence ID" value="NZ_CP054697.1"/>
</dbReference>
<feature type="domain" description="Transposase DDE" evidence="1">
    <location>
        <begin position="18"/>
        <end position="489"/>
    </location>
</feature>
<accession>A0A7D7QJJ1</accession>
<dbReference type="InterPro" id="IPR047960">
    <property type="entry name" value="Transpos_IS1380"/>
</dbReference>
<reference evidence="3" key="1">
    <citation type="submission" date="2020-06" db="EMBL/GenBank/DDBJ databases">
        <title>Nostoc edaphicum CCNP1411 genome.</title>
        <authorList>
            <person name="Fidor A."/>
            <person name="Grabski M."/>
            <person name="Gawor J."/>
            <person name="Gromadka R."/>
            <person name="Wegrzyn G."/>
            <person name="Mazur-Marzec H."/>
        </authorList>
    </citation>
    <scope>NUCLEOTIDE SEQUENCE [LARGE SCALE GENOMIC DNA]</scope>
    <source>
        <strain evidence="3">CCNP1411</strain>
        <plasmid evidence="3">pne_5</plasmid>
    </source>
</reference>
<evidence type="ECO:0000259" key="1">
    <source>
        <dbReference type="Pfam" id="PF13701"/>
    </source>
</evidence>
<proteinExistence type="predicted"/>
<keyword evidence="3" id="KW-1185">Reference proteome</keyword>
<dbReference type="NCBIfam" id="NF033539">
    <property type="entry name" value="transpos_IS1380"/>
    <property type="match status" value="1"/>
</dbReference>
<organism evidence="2 3">
    <name type="scientific">Nostoc edaphicum CCNP1411</name>
    <dbReference type="NCBI Taxonomy" id="1472755"/>
    <lineage>
        <taxon>Bacteria</taxon>
        <taxon>Bacillati</taxon>
        <taxon>Cyanobacteriota</taxon>
        <taxon>Cyanophyceae</taxon>
        <taxon>Nostocales</taxon>
        <taxon>Nostocaceae</taxon>
        <taxon>Nostoc</taxon>
    </lineage>
</organism>
<dbReference type="AlphaFoldDB" id="A0A7D7QJJ1"/>
<keyword evidence="2" id="KW-0614">Plasmid</keyword>
<evidence type="ECO:0000313" key="2">
    <source>
        <dbReference type="EMBL" id="QMS86340.1"/>
    </source>
</evidence>
<sequence>MIQPATRSLPKQFKFEQPKSPPVVVNFQGGQVTSDAGLSLIAEIDRKLQITSQFAQCFQDYRKPYRIDHSIENLIKQRIYGLIMGYEDLNDHEELRHDPMFALALGKRIGVEDEPATLAGKSTLNRLEHCPEDVEQGADSRYHKIGHSSAEIESLFVSIFLKSYLKEPRKIILDLDVTDDLVHGNQEQVFFNTYYGGYCYAPLYIFCGKHLLAAKLRPSNVDPAFGALEELQRVIKQIRQQWQNVEILVRGDSAYSREDIMTWCESLPGVDYVFGLARNSRLIQMATTTQNRAKLEFEQKLSTVVSFLETVFKPDEQLSELACDLIDNSIWHKSLDYQTRESWSRSRRVVCKVEYGAKGTNIRFVVTSLPTNKVPPSQLYRQKYCKRGEMENRFKEQQLELFSDRTSTHTFAGNQLRLWFSSLAYILMNALRQQCLAKTELQNAQVGTIRTKLLKLGALITVSSRRILIAITSSCPYKHLFAAAYRCLKFLTNTA</sequence>
<protein>
    <submittedName>
        <fullName evidence="2">IS1380 family transposase</fullName>
    </submittedName>
</protein>
<name>A0A7D7QJJ1_9NOSO</name>
<geneLocation type="plasmid" evidence="3">
    <name>pne_5</name>
</geneLocation>
<dbReference type="EMBL" id="CP054697">
    <property type="protein sequence ID" value="QMS86340.1"/>
    <property type="molecule type" value="Genomic_DNA"/>
</dbReference>
<gene>
    <name evidence="2" type="ORF">HUN01_01595</name>
</gene>
<dbReference type="InterPro" id="IPR025668">
    <property type="entry name" value="Tnp_DDE_dom"/>
</dbReference>
<dbReference type="Proteomes" id="UP000514713">
    <property type="component" value="Plasmid pNe_5"/>
</dbReference>